<proteinExistence type="predicted"/>
<dbReference type="EMBL" id="GDIQ01004988">
    <property type="protein sequence ID" value="JAN89749.1"/>
    <property type="molecule type" value="Transcribed_RNA"/>
</dbReference>
<keyword evidence="2 7" id="KW-0472">Membrane</keyword>
<keyword evidence="5" id="KW-0393">Immunoglobulin domain</keyword>
<accession>A0A0N8D2I6</accession>
<dbReference type="Gene3D" id="2.60.40.10">
    <property type="entry name" value="Immunoglobulins"/>
    <property type="match status" value="2"/>
</dbReference>
<evidence type="ECO:0000313" key="9">
    <source>
        <dbReference type="EMBL" id="JAN89749.1"/>
    </source>
</evidence>
<comment type="subcellular location">
    <subcellularLocation>
        <location evidence="1">Membrane</location>
        <topology evidence="1">Single-pass type I membrane protein</topology>
    </subcellularLocation>
</comment>
<dbReference type="Pfam" id="PF08205">
    <property type="entry name" value="C2-set_2"/>
    <property type="match status" value="1"/>
</dbReference>
<keyword evidence="4" id="KW-0325">Glycoprotein</keyword>
<dbReference type="PROSITE" id="PS50835">
    <property type="entry name" value="IG_LIKE"/>
    <property type="match status" value="1"/>
</dbReference>
<evidence type="ECO:0000256" key="2">
    <source>
        <dbReference type="ARBA" id="ARBA00023136"/>
    </source>
</evidence>
<dbReference type="SUPFAM" id="SSF48726">
    <property type="entry name" value="Immunoglobulin"/>
    <property type="match status" value="1"/>
</dbReference>
<evidence type="ECO:0000256" key="5">
    <source>
        <dbReference type="ARBA" id="ARBA00023319"/>
    </source>
</evidence>
<evidence type="ECO:0000256" key="6">
    <source>
        <dbReference type="SAM" id="MobiDB-lite"/>
    </source>
</evidence>
<feature type="region of interest" description="Disordered" evidence="6">
    <location>
        <begin position="413"/>
        <end position="457"/>
    </location>
</feature>
<keyword evidence="3" id="KW-1015">Disulfide bond</keyword>
<organism evidence="9">
    <name type="scientific">Daphnia magna</name>
    <dbReference type="NCBI Taxonomy" id="35525"/>
    <lineage>
        <taxon>Eukaryota</taxon>
        <taxon>Metazoa</taxon>
        <taxon>Ecdysozoa</taxon>
        <taxon>Arthropoda</taxon>
        <taxon>Crustacea</taxon>
        <taxon>Branchiopoda</taxon>
        <taxon>Diplostraca</taxon>
        <taxon>Cladocera</taxon>
        <taxon>Anomopoda</taxon>
        <taxon>Daphniidae</taxon>
        <taxon>Daphnia</taxon>
    </lineage>
</organism>
<keyword evidence="7" id="KW-1133">Transmembrane helix</keyword>
<dbReference type="InterPro" id="IPR051275">
    <property type="entry name" value="Cell_adhesion_signaling"/>
</dbReference>
<dbReference type="InterPro" id="IPR007110">
    <property type="entry name" value="Ig-like_dom"/>
</dbReference>
<dbReference type="PANTHER" id="PTHR11640">
    <property type="entry name" value="NEPHRIN"/>
    <property type="match status" value="1"/>
</dbReference>
<protein>
    <submittedName>
        <fullName evidence="9">Fasciclin-3</fullName>
    </submittedName>
</protein>
<dbReference type="CTD" id="35097"/>
<dbReference type="RefSeq" id="XP_045027487.1">
    <property type="nucleotide sequence ID" value="XM_045171552.1"/>
</dbReference>
<reference evidence="9" key="1">
    <citation type="submission" date="2015-10" db="EMBL/GenBank/DDBJ databases">
        <title>EvidentialGene: Evidence-directed Construction of Complete mRNA Transcriptomes without Genomes.</title>
        <authorList>
            <person name="Gilbert D.G."/>
        </authorList>
    </citation>
    <scope>NUCLEOTIDE SEQUENCE</scope>
</reference>
<evidence type="ECO:0000256" key="7">
    <source>
        <dbReference type="SAM" id="Phobius"/>
    </source>
</evidence>
<evidence type="ECO:0000256" key="3">
    <source>
        <dbReference type="ARBA" id="ARBA00023157"/>
    </source>
</evidence>
<feature type="chain" id="PRO_5013460481" evidence="8">
    <location>
        <begin position="19"/>
        <end position="550"/>
    </location>
</feature>
<feature type="compositionally biased region" description="Acidic residues" evidence="6">
    <location>
        <begin position="418"/>
        <end position="434"/>
    </location>
</feature>
<keyword evidence="8" id="KW-0732">Signal</keyword>
<dbReference type="GO" id="GO:0016020">
    <property type="term" value="C:membrane"/>
    <property type="evidence" value="ECO:0007669"/>
    <property type="project" value="UniProtKB-SubCell"/>
</dbReference>
<dbReference type="AlphaFoldDB" id="A0A0N8D2I6"/>
<keyword evidence="7" id="KW-0812">Transmembrane</keyword>
<dbReference type="KEGG" id="dmk:116918478"/>
<dbReference type="InterPro" id="IPR013162">
    <property type="entry name" value="CD80_C2-set"/>
</dbReference>
<evidence type="ECO:0000256" key="8">
    <source>
        <dbReference type="SAM" id="SignalP"/>
    </source>
</evidence>
<dbReference type="GeneID" id="116918478"/>
<dbReference type="InterPro" id="IPR036179">
    <property type="entry name" value="Ig-like_dom_sf"/>
</dbReference>
<feature type="transmembrane region" description="Helical" evidence="7">
    <location>
        <begin position="367"/>
        <end position="396"/>
    </location>
</feature>
<feature type="signal peptide" evidence="8">
    <location>
        <begin position="1"/>
        <end position="18"/>
    </location>
</feature>
<name>A0A0N8D2I6_9CRUS</name>
<evidence type="ECO:0000256" key="4">
    <source>
        <dbReference type="ARBA" id="ARBA00023180"/>
    </source>
</evidence>
<evidence type="ECO:0000256" key="1">
    <source>
        <dbReference type="ARBA" id="ARBA00004479"/>
    </source>
</evidence>
<dbReference type="OrthoDB" id="6345017at2759"/>
<dbReference type="InterPro" id="IPR013783">
    <property type="entry name" value="Ig-like_fold"/>
</dbReference>
<sequence>MTRLNFISLLLLIGIANCQVTIEPQNIVVRQDDVTRLMCKTRTPIKSCLWEINGDLYNLSPGSLYEPLGILEDGECGIQARITEAENGVWSCRVFLSGTSRSPAERASANVTVLALPQISLRPMEDTITVIAGETTTIDCMVSNARPVPAIMWMLGDRELDFTNTQTLVEPRTVGDNTKVSITSKLNYAFQAVDHDKSLRCVTTGPWLTMEDPHQASAQLNVIFPPQPKDEMTLYGFVLGQPGDITVNFTANPRPSAVIWKLDGETELAVEPFTGRSSDPRVEVSELRSTNATSYEARLRIKSVSEADARRIFRLVVESSLMNGEAVSQEYMVRLSTSPAPLQCNPNQIENCSNQANQRTVDSRSDLAGGVGGGGIAAIVIVLVAVLVVTAVVLYARNTGRWCFAGSHSVGVSTKESADEEAGEVGPNEDDEDNAGQGDNLHQGTGEVKVETSNQRQSLTHRISSLYETLISKTAPKKSAGASAGIGNAAVDIDAKEGAIVYAELDLKSPAGEGAMSDSAAVRMIKDETTEYAEIVPVKGKDSAATTPTE</sequence>